<keyword evidence="4" id="KW-0597">Phosphoprotein</keyword>
<dbReference type="Gene3D" id="6.10.340.10">
    <property type="match status" value="1"/>
</dbReference>
<dbReference type="InterPro" id="IPR036890">
    <property type="entry name" value="HATPase_C_sf"/>
</dbReference>
<evidence type="ECO:0000256" key="3">
    <source>
        <dbReference type="ARBA" id="ARBA00012438"/>
    </source>
</evidence>
<dbReference type="InterPro" id="IPR003660">
    <property type="entry name" value="HAMP_dom"/>
</dbReference>
<evidence type="ECO:0000256" key="9">
    <source>
        <dbReference type="ARBA" id="ARBA00023012"/>
    </source>
</evidence>
<feature type="transmembrane region" description="Helical" evidence="12">
    <location>
        <begin position="15"/>
        <end position="38"/>
    </location>
</feature>
<evidence type="ECO:0000256" key="4">
    <source>
        <dbReference type="ARBA" id="ARBA00022553"/>
    </source>
</evidence>
<evidence type="ECO:0000259" key="13">
    <source>
        <dbReference type="PROSITE" id="PS50109"/>
    </source>
</evidence>
<feature type="transmembrane region" description="Helical" evidence="12">
    <location>
        <begin position="84"/>
        <end position="107"/>
    </location>
</feature>
<dbReference type="PROSITE" id="PS50109">
    <property type="entry name" value="HIS_KIN"/>
    <property type="match status" value="1"/>
</dbReference>
<dbReference type="InterPro" id="IPR003661">
    <property type="entry name" value="HisK_dim/P_dom"/>
</dbReference>
<dbReference type="SUPFAM" id="SSF55874">
    <property type="entry name" value="ATPase domain of HSP90 chaperone/DNA topoisomerase II/histidine kinase"/>
    <property type="match status" value="1"/>
</dbReference>
<comment type="catalytic activity">
    <reaction evidence="1">
        <text>ATP + protein L-histidine = ADP + protein N-phospho-L-histidine.</text>
        <dbReference type="EC" id="2.7.13.3"/>
    </reaction>
</comment>
<evidence type="ECO:0000256" key="7">
    <source>
        <dbReference type="ARBA" id="ARBA00022777"/>
    </source>
</evidence>
<protein>
    <recommendedName>
        <fullName evidence="3">histidine kinase</fullName>
        <ecNumber evidence="3">2.7.13.3</ecNumber>
    </recommendedName>
</protein>
<dbReference type="CDD" id="cd06225">
    <property type="entry name" value="HAMP"/>
    <property type="match status" value="1"/>
</dbReference>
<keyword evidence="5" id="KW-0808">Transferase</keyword>
<evidence type="ECO:0000313" key="15">
    <source>
        <dbReference type="EMBL" id="MDT0446512.1"/>
    </source>
</evidence>
<proteinExistence type="predicted"/>
<evidence type="ECO:0000256" key="6">
    <source>
        <dbReference type="ARBA" id="ARBA00022692"/>
    </source>
</evidence>
<dbReference type="Pfam" id="PF00672">
    <property type="entry name" value="HAMP"/>
    <property type="match status" value="1"/>
</dbReference>
<evidence type="ECO:0000256" key="8">
    <source>
        <dbReference type="ARBA" id="ARBA00022989"/>
    </source>
</evidence>
<dbReference type="Pfam" id="PF02518">
    <property type="entry name" value="HATPase_c"/>
    <property type="match status" value="1"/>
</dbReference>
<dbReference type="SMART" id="SM00388">
    <property type="entry name" value="HisKA"/>
    <property type="match status" value="1"/>
</dbReference>
<dbReference type="Gene3D" id="1.10.287.130">
    <property type="match status" value="1"/>
</dbReference>
<dbReference type="CDD" id="cd00082">
    <property type="entry name" value="HisKA"/>
    <property type="match status" value="1"/>
</dbReference>
<name>A0ABU2SC85_9ACTN</name>
<dbReference type="SUPFAM" id="SSF47384">
    <property type="entry name" value="Homodimeric domain of signal transducing histidine kinase"/>
    <property type="match status" value="1"/>
</dbReference>
<evidence type="ECO:0000256" key="10">
    <source>
        <dbReference type="ARBA" id="ARBA00023136"/>
    </source>
</evidence>
<dbReference type="InterPro" id="IPR003594">
    <property type="entry name" value="HATPase_dom"/>
</dbReference>
<keyword evidence="8 12" id="KW-1133">Transmembrane helix</keyword>
<keyword evidence="15" id="KW-0547">Nucleotide-binding</keyword>
<evidence type="ECO:0000313" key="16">
    <source>
        <dbReference type="Proteomes" id="UP001183615"/>
    </source>
</evidence>
<evidence type="ECO:0000256" key="11">
    <source>
        <dbReference type="SAM" id="MobiDB-lite"/>
    </source>
</evidence>
<dbReference type="PANTHER" id="PTHR45436:SF5">
    <property type="entry name" value="SENSOR HISTIDINE KINASE TRCS"/>
    <property type="match status" value="1"/>
</dbReference>
<keyword evidence="9" id="KW-0902">Two-component regulatory system</keyword>
<evidence type="ECO:0000256" key="12">
    <source>
        <dbReference type="SAM" id="Phobius"/>
    </source>
</evidence>
<keyword evidence="7" id="KW-0418">Kinase</keyword>
<dbReference type="PROSITE" id="PS50885">
    <property type="entry name" value="HAMP"/>
    <property type="match status" value="1"/>
</dbReference>
<reference evidence="16" key="1">
    <citation type="submission" date="2023-07" db="EMBL/GenBank/DDBJ databases">
        <title>30 novel species of actinomycetes from the DSMZ collection.</title>
        <authorList>
            <person name="Nouioui I."/>
        </authorList>
    </citation>
    <scope>NUCLEOTIDE SEQUENCE [LARGE SCALE GENOMIC DNA]</scope>
    <source>
        <strain evidence="16">DSM 41886</strain>
    </source>
</reference>
<evidence type="ECO:0000259" key="14">
    <source>
        <dbReference type="PROSITE" id="PS50885"/>
    </source>
</evidence>
<keyword evidence="16" id="KW-1185">Reference proteome</keyword>
<dbReference type="EMBL" id="JAVREV010000020">
    <property type="protein sequence ID" value="MDT0446512.1"/>
    <property type="molecule type" value="Genomic_DNA"/>
</dbReference>
<accession>A0ABU2SC85</accession>
<comment type="caution">
    <text evidence="15">The sequence shown here is derived from an EMBL/GenBank/DDBJ whole genome shotgun (WGS) entry which is preliminary data.</text>
</comment>
<dbReference type="InterPro" id="IPR005467">
    <property type="entry name" value="His_kinase_dom"/>
</dbReference>
<keyword evidence="6 12" id="KW-0812">Transmembrane</keyword>
<evidence type="ECO:0000256" key="1">
    <source>
        <dbReference type="ARBA" id="ARBA00000085"/>
    </source>
</evidence>
<evidence type="ECO:0000256" key="5">
    <source>
        <dbReference type="ARBA" id="ARBA00022679"/>
    </source>
</evidence>
<dbReference type="EC" id="2.7.13.3" evidence="3"/>
<dbReference type="SMART" id="SM00387">
    <property type="entry name" value="HATPase_c"/>
    <property type="match status" value="1"/>
</dbReference>
<dbReference type="Proteomes" id="UP001183615">
    <property type="component" value="Unassembled WGS sequence"/>
</dbReference>
<feature type="domain" description="HAMP" evidence="14">
    <location>
        <begin position="108"/>
        <end position="161"/>
    </location>
</feature>
<dbReference type="RefSeq" id="WP_311620665.1">
    <property type="nucleotide sequence ID" value="NZ_JAVREV010000020.1"/>
</dbReference>
<dbReference type="SMART" id="SM00304">
    <property type="entry name" value="HAMP"/>
    <property type="match status" value="1"/>
</dbReference>
<organism evidence="15 16">
    <name type="scientific">Streptomyces johnsoniae</name>
    <dbReference type="NCBI Taxonomy" id="3075532"/>
    <lineage>
        <taxon>Bacteria</taxon>
        <taxon>Bacillati</taxon>
        <taxon>Actinomycetota</taxon>
        <taxon>Actinomycetes</taxon>
        <taxon>Kitasatosporales</taxon>
        <taxon>Streptomycetaceae</taxon>
        <taxon>Streptomyces</taxon>
    </lineage>
</organism>
<dbReference type="InterPro" id="IPR036097">
    <property type="entry name" value="HisK_dim/P_sf"/>
</dbReference>
<dbReference type="PRINTS" id="PR00344">
    <property type="entry name" value="BCTRLSENSOR"/>
</dbReference>
<comment type="subcellular location">
    <subcellularLocation>
        <location evidence="2">Cell membrane</location>
    </subcellularLocation>
</comment>
<dbReference type="CDD" id="cd00075">
    <property type="entry name" value="HATPase"/>
    <property type="match status" value="1"/>
</dbReference>
<dbReference type="Pfam" id="PF00512">
    <property type="entry name" value="HisKA"/>
    <property type="match status" value="1"/>
</dbReference>
<keyword evidence="15" id="KW-0067">ATP-binding</keyword>
<dbReference type="InterPro" id="IPR004358">
    <property type="entry name" value="Sig_transdc_His_kin-like_C"/>
</dbReference>
<feature type="region of interest" description="Disordered" evidence="11">
    <location>
        <begin position="51"/>
        <end position="72"/>
    </location>
</feature>
<evidence type="ECO:0000256" key="2">
    <source>
        <dbReference type="ARBA" id="ARBA00004236"/>
    </source>
</evidence>
<dbReference type="SUPFAM" id="SSF158472">
    <property type="entry name" value="HAMP domain-like"/>
    <property type="match status" value="1"/>
</dbReference>
<gene>
    <name evidence="15" type="ORF">RM779_28525</name>
</gene>
<dbReference type="PANTHER" id="PTHR45436">
    <property type="entry name" value="SENSOR HISTIDINE KINASE YKOH"/>
    <property type="match status" value="1"/>
</dbReference>
<dbReference type="Gene3D" id="3.30.565.10">
    <property type="entry name" value="Histidine kinase-like ATPase, C-terminal domain"/>
    <property type="match status" value="1"/>
</dbReference>
<keyword evidence="10 12" id="KW-0472">Membrane</keyword>
<feature type="domain" description="Histidine kinase" evidence="13">
    <location>
        <begin position="176"/>
        <end position="389"/>
    </location>
</feature>
<sequence>MRPRLTARLTARGRLALLHTAMVSAAGAVLTVLIYLLMRRSLGTRTLVERRTAPGTEQELPEPPEPPGLPGLAERARGEALATLVTQAGIALAVVSLLAAALGWLVAGRVLRPIRAMTATARRVSAENVSERVPVNAPADELSGLATTVNGMLDRIQRGIHERDVALESQRMFTANAAHELRTPLATMRTAIDVTLDGEPGREELTTMAHDVRAAVEQSRRTLDGLLALAGSQAAPRERLPADLADAADAALADAAAEARARGVTPRARLRPAPVRGEPVLLERMARNLVDNALRYNHPGGRVTVEAGTAAGEAFLRVANTGPRVAAEAADGLFAPFVRGDDDRARAERGAGLGLAIVRAVATAHGGAVTAKSRPAGGLDITVRLPSGDGGPG</sequence>
<dbReference type="GO" id="GO:0005524">
    <property type="term" value="F:ATP binding"/>
    <property type="evidence" value="ECO:0007669"/>
    <property type="project" value="UniProtKB-KW"/>
</dbReference>
<dbReference type="InterPro" id="IPR050428">
    <property type="entry name" value="TCS_sensor_his_kinase"/>
</dbReference>